<dbReference type="InterPro" id="IPR003728">
    <property type="entry name" value="Ribosome_maturation_RimP"/>
</dbReference>
<dbReference type="CDD" id="cd01734">
    <property type="entry name" value="YlxS_C"/>
    <property type="match status" value="1"/>
</dbReference>
<dbReference type="HAMAP" id="MF_01077">
    <property type="entry name" value="RimP"/>
    <property type="match status" value="1"/>
</dbReference>
<accession>A0A953HUC8</accession>
<name>A0A953HUC8_9BACT</name>
<dbReference type="EMBL" id="JAHVHU010000008">
    <property type="protein sequence ID" value="MBY5958371.1"/>
    <property type="molecule type" value="Genomic_DNA"/>
</dbReference>
<keyword evidence="1 3" id="KW-0963">Cytoplasm</keyword>
<organism evidence="6 7">
    <name type="scientific">Membranihabitans marinus</name>
    <dbReference type="NCBI Taxonomy" id="1227546"/>
    <lineage>
        <taxon>Bacteria</taxon>
        <taxon>Pseudomonadati</taxon>
        <taxon>Bacteroidota</taxon>
        <taxon>Saprospiria</taxon>
        <taxon>Saprospirales</taxon>
        <taxon>Saprospiraceae</taxon>
        <taxon>Membranihabitans</taxon>
    </lineage>
</organism>
<keyword evidence="2 3" id="KW-0690">Ribosome biogenesis</keyword>
<sequence>MKGNQKRSLFLMIEVMDEAKIKQVIEQKQAEDDYNDCYLVDIEYNKVKNHLTLYIGSDSGMSLKKCQAFSRHVEAYLDESLMLGEKYELDVSSPGVGRPLKLRRQYQNNIGRDLKIQKTDGSRAKGELIEVLEDTIRIEQIRGKKKTGAILEIPFEEISTALVQIKF</sequence>
<dbReference type="GO" id="GO:0006412">
    <property type="term" value="P:translation"/>
    <property type="evidence" value="ECO:0007669"/>
    <property type="project" value="TreeGrafter"/>
</dbReference>
<comment type="subcellular location">
    <subcellularLocation>
        <location evidence="3">Cytoplasm</location>
    </subcellularLocation>
</comment>
<evidence type="ECO:0000313" key="7">
    <source>
        <dbReference type="Proteomes" id="UP000753961"/>
    </source>
</evidence>
<dbReference type="Pfam" id="PF02576">
    <property type="entry name" value="RimP_N"/>
    <property type="match status" value="1"/>
</dbReference>
<evidence type="ECO:0000256" key="3">
    <source>
        <dbReference type="HAMAP-Rule" id="MF_01077"/>
    </source>
</evidence>
<dbReference type="GO" id="GO:0005829">
    <property type="term" value="C:cytosol"/>
    <property type="evidence" value="ECO:0007669"/>
    <property type="project" value="TreeGrafter"/>
</dbReference>
<dbReference type="InterPro" id="IPR036847">
    <property type="entry name" value="RimP_C_sf"/>
</dbReference>
<keyword evidence="7" id="KW-1185">Reference proteome</keyword>
<comment type="function">
    <text evidence="3">Required for maturation of 30S ribosomal subunits.</text>
</comment>
<dbReference type="InterPro" id="IPR035956">
    <property type="entry name" value="RimP_N_sf"/>
</dbReference>
<dbReference type="PANTHER" id="PTHR33867:SF1">
    <property type="entry name" value="RIBOSOME MATURATION FACTOR RIMP"/>
    <property type="match status" value="1"/>
</dbReference>
<dbReference type="PANTHER" id="PTHR33867">
    <property type="entry name" value="RIBOSOME MATURATION FACTOR RIMP"/>
    <property type="match status" value="1"/>
</dbReference>
<evidence type="ECO:0000256" key="2">
    <source>
        <dbReference type="ARBA" id="ARBA00022517"/>
    </source>
</evidence>
<dbReference type="Proteomes" id="UP000753961">
    <property type="component" value="Unassembled WGS sequence"/>
</dbReference>
<proteinExistence type="inferred from homology"/>
<dbReference type="Gene3D" id="3.30.300.70">
    <property type="entry name" value="RimP-like superfamily, N-terminal"/>
    <property type="match status" value="1"/>
</dbReference>
<dbReference type="InterPro" id="IPR028989">
    <property type="entry name" value="RimP_N"/>
</dbReference>
<evidence type="ECO:0000313" key="6">
    <source>
        <dbReference type="EMBL" id="MBY5958371.1"/>
    </source>
</evidence>
<dbReference type="RefSeq" id="WP_222579908.1">
    <property type="nucleotide sequence ID" value="NZ_JAHVHU010000008.1"/>
</dbReference>
<protein>
    <recommendedName>
        <fullName evidence="3">Ribosome maturation factor RimP</fullName>
    </recommendedName>
</protein>
<dbReference type="SUPFAM" id="SSF75420">
    <property type="entry name" value="YhbC-like, N-terminal domain"/>
    <property type="match status" value="1"/>
</dbReference>
<evidence type="ECO:0000259" key="4">
    <source>
        <dbReference type="Pfam" id="PF02576"/>
    </source>
</evidence>
<evidence type="ECO:0000259" key="5">
    <source>
        <dbReference type="Pfam" id="PF17384"/>
    </source>
</evidence>
<comment type="caution">
    <text evidence="6">The sequence shown here is derived from an EMBL/GenBank/DDBJ whole genome shotgun (WGS) entry which is preliminary data.</text>
</comment>
<dbReference type="GO" id="GO:0000028">
    <property type="term" value="P:ribosomal small subunit assembly"/>
    <property type="evidence" value="ECO:0007669"/>
    <property type="project" value="TreeGrafter"/>
</dbReference>
<feature type="domain" description="Ribosome maturation factor RimP N-terminal" evidence="4">
    <location>
        <begin position="36"/>
        <end position="96"/>
    </location>
</feature>
<gene>
    <name evidence="3" type="primary">rimP</name>
    <name evidence="6" type="ORF">KUV50_09530</name>
</gene>
<dbReference type="SUPFAM" id="SSF74942">
    <property type="entry name" value="YhbC-like, C-terminal domain"/>
    <property type="match status" value="1"/>
</dbReference>
<dbReference type="AlphaFoldDB" id="A0A953HUC8"/>
<evidence type="ECO:0000256" key="1">
    <source>
        <dbReference type="ARBA" id="ARBA00022490"/>
    </source>
</evidence>
<dbReference type="InterPro" id="IPR028998">
    <property type="entry name" value="RimP_C"/>
</dbReference>
<dbReference type="Pfam" id="PF17384">
    <property type="entry name" value="DUF150_C"/>
    <property type="match status" value="1"/>
</dbReference>
<reference evidence="6" key="1">
    <citation type="submission" date="2021-06" db="EMBL/GenBank/DDBJ databases">
        <title>44 bacteria genomes isolated from Dapeng, Shenzhen.</title>
        <authorList>
            <person name="Zheng W."/>
            <person name="Yu S."/>
            <person name="Huang Y."/>
        </authorList>
    </citation>
    <scope>NUCLEOTIDE SEQUENCE</scope>
    <source>
        <strain evidence="6">DP5N28-2</strain>
    </source>
</reference>
<feature type="domain" description="Ribosome maturation factor RimP C-terminal" evidence="5">
    <location>
        <begin position="100"/>
        <end position="167"/>
    </location>
</feature>
<comment type="similarity">
    <text evidence="3">Belongs to the RimP family.</text>
</comment>